<accession>A0A7S3PIF8</accession>
<dbReference type="PANTHER" id="PTHR10182:SF3">
    <property type="entry name" value="PROTEIN MO25"/>
    <property type="match status" value="1"/>
</dbReference>
<dbReference type="AlphaFoldDB" id="A0A7S3PIF8"/>
<gene>
    <name evidence="3" type="ORF">ASTO00021_LOCUS10481</name>
</gene>
<dbReference type="InterPro" id="IPR016024">
    <property type="entry name" value="ARM-type_fold"/>
</dbReference>
<dbReference type="PANTHER" id="PTHR10182">
    <property type="entry name" value="CALCIUM-BINDING PROTEIN 39-RELATED"/>
    <property type="match status" value="1"/>
</dbReference>
<evidence type="ECO:0000256" key="1">
    <source>
        <dbReference type="ARBA" id="ARBA00011012"/>
    </source>
</evidence>
<sequence length="424" mass="48059">MATCTLAPKQEGSINAVGVHINLPGKMITRSPSPVNKNAEIGSNFLFGSGKKKEEPKLLQDLSNNLDDILRQLNAAGKESEKCELTDVSTLDKKKSNYQNESKCNMESENTDGAMEDVSGKRSDPLEKTIYQRLRTIFHTLSVKAHTEEESGFLEILLSLENDLPLKCFQCFALVDNATSEVISEMFSYVFQLQEALSPPVVKYVNTRAKELAEALSVVLRANNMSLHTSAIFRNTIMHECVYRECLCEDLRIIKHLIAHCVETQNPHSFGILEMILMRDRNAVSALLQENDNAPMFFQKYVRLFECKDYHLLARIVRILADMLLDKQNLYVSKMFIGEGEYLLLVLRLLLIPDKIVNLEAFHVLKVFVANPEMKNEVAHTLMSNSEGLILYIKELLRDDEQDDVTLAERDLIIRVLFGLKAGQ</sequence>
<evidence type="ECO:0000313" key="3">
    <source>
        <dbReference type="EMBL" id="CAE0440347.1"/>
    </source>
</evidence>
<dbReference type="InterPro" id="IPR013878">
    <property type="entry name" value="Mo25"/>
</dbReference>
<dbReference type="GO" id="GO:0035556">
    <property type="term" value="P:intracellular signal transduction"/>
    <property type="evidence" value="ECO:0007669"/>
    <property type="project" value="TreeGrafter"/>
</dbReference>
<dbReference type="Pfam" id="PF08569">
    <property type="entry name" value="Mo25"/>
    <property type="match status" value="1"/>
</dbReference>
<dbReference type="InterPro" id="IPR011989">
    <property type="entry name" value="ARM-like"/>
</dbReference>
<dbReference type="Gene3D" id="1.25.10.10">
    <property type="entry name" value="Leucine-rich Repeat Variant"/>
    <property type="match status" value="1"/>
</dbReference>
<proteinExistence type="inferred from homology"/>
<organism evidence="3">
    <name type="scientific">Aplanochytrium stocchinoi</name>
    <dbReference type="NCBI Taxonomy" id="215587"/>
    <lineage>
        <taxon>Eukaryota</taxon>
        <taxon>Sar</taxon>
        <taxon>Stramenopiles</taxon>
        <taxon>Bigyra</taxon>
        <taxon>Labyrinthulomycetes</taxon>
        <taxon>Thraustochytrida</taxon>
        <taxon>Thraustochytriidae</taxon>
        <taxon>Aplanochytrium</taxon>
    </lineage>
</organism>
<feature type="region of interest" description="Disordered" evidence="2">
    <location>
        <begin position="99"/>
        <end position="121"/>
    </location>
</feature>
<comment type="similarity">
    <text evidence="1">Belongs to the Mo25 family.</text>
</comment>
<evidence type="ECO:0008006" key="4">
    <source>
        <dbReference type="Google" id="ProtNLM"/>
    </source>
</evidence>
<dbReference type="SUPFAM" id="SSF48371">
    <property type="entry name" value="ARM repeat"/>
    <property type="match status" value="1"/>
</dbReference>
<reference evidence="3" key="1">
    <citation type="submission" date="2021-01" db="EMBL/GenBank/DDBJ databases">
        <authorList>
            <person name="Corre E."/>
            <person name="Pelletier E."/>
            <person name="Niang G."/>
            <person name="Scheremetjew M."/>
            <person name="Finn R."/>
            <person name="Kale V."/>
            <person name="Holt S."/>
            <person name="Cochrane G."/>
            <person name="Meng A."/>
            <person name="Brown T."/>
            <person name="Cohen L."/>
        </authorList>
    </citation>
    <scope>NUCLEOTIDE SEQUENCE</scope>
    <source>
        <strain evidence="3">GSBS06</strain>
    </source>
</reference>
<dbReference type="GO" id="GO:0043539">
    <property type="term" value="F:protein serine/threonine kinase activator activity"/>
    <property type="evidence" value="ECO:0007669"/>
    <property type="project" value="TreeGrafter"/>
</dbReference>
<name>A0A7S3PIF8_9STRA</name>
<evidence type="ECO:0000256" key="2">
    <source>
        <dbReference type="SAM" id="MobiDB-lite"/>
    </source>
</evidence>
<dbReference type="EMBL" id="HBIN01013858">
    <property type="protein sequence ID" value="CAE0440347.1"/>
    <property type="molecule type" value="Transcribed_RNA"/>
</dbReference>
<protein>
    <recommendedName>
        <fullName evidence="4">SPIN90/Ldb17 leucine-rich domain-containing protein</fullName>
    </recommendedName>
</protein>
<feature type="compositionally biased region" description="Polar residues" evidence="2">
    <location>
        <begin position="99"/>
        <end position="108"/>
    </location>
</feature>